<dbReference type="Gene3D" id="3.90.79.10">
    <property type="entry name" value="Nucleoside Triphosphate Pyrophosphohydrolase"/>
    <property type="match status" value="1"/>
</dbReference>
<dbReference type="Pfam" id="PF00293">
    <property type="entry name" value="NUDIX"/>
    <property type="match status" value="1"/>
</dbReference>
<dbReference type="PANTHER" id="PTHR10885">
    <property type="entry name" value="ISOPENTENYL-DIPHOSPHATE DELTA-ISOMERASE"/>
    <property type="match status" value="1"/>
</dbReference>
<name>A0A1I5UWB7_9BACT</name>
<evidence type="ECO:0000256" key="1">
    <source>
        <dbReference type="ARBA" id="ARBA00022801"/>
    </source>
</evidence>
<reference evidence="3 4" key="1">
    <citation type="submission" date="2016-10" db="EMBL/GenBank/DDBJ databases">
        <authorList>
            <person name="de Groot N.N."/>
        </authorList>
    </citation>
    <scope>NUCLEOTIDE SEQUENCE [LARGE SCALE GENOMIC DNA]</scope>
    <source>
        <strain evidence="4">E92,LMG 26720,CCM 7988</strain>
    </source>
</reference>
<evidence type="ECO:0000313" key="4">
    <source>
        <dbReference type="Proteomes" id="UP000199306"/>
    </source>
</evidence>
<keyword evidence="1" id="KW-0378">Hydrolase</keyword>
<dbReference type="CDD" id="cd04692">
    <property type="entry name" value="NUDIX_Hydrolase"/>
    <property type="match status" value="1"/>
</dbReference>
<dbReference type="InterPro" id="IPR000086">
    <property type="entry name" value="NUDIX_hydrolase_dom"/>
</dbReference>
<sequence>MNAEYFDVFDAGNKSLNFIKLREKVHQSGDWHRSVQVWVINEKAELLINLRHETKDVFPSLWDVSIAGHLQVGEQYHEAAVREVAEEIGLNIVASELKQLDVISVDGFDVVNDLYDREHVAVFVLKTTRKTEEFKMQETEISMLKFADWEFVKTQLRSDTPELHFIPLQKVSLSVMKMIENQGFV</sequence>
<dbReference type="GO" id="GO:0016787">
    <property type="term" value="F:hydrolase activity"/>
    <property type="evidence" value="ECO:0007669"/>
    <property type="project" value="UniProtKB-KW"/>
</dbReference>
<keyword evidence="4" id="KW-1185">Reference proteome</keyword>
<dbReference type="STRING" id="1079859.SAMN04515674_10880"/>
<accession>A0A1I5UWB7</accession>
<dbReference type="InterPro" id="IPR015797">
    <property type="entry name" value="NUDIX_hydrolase-like_dom_sf"/>
</dbReference>
<dbReference type="RefSeq" id="WP_092017924.1">
    <property type="nucleotide sequence ID" value="NZ_FOXH01000008.1"/>
</dbReference>
<evidence type="ECO:0000313" key="3">
    <source>
        <dbReference type="EMBL" id="SFP99327.1"/>
    </source>
</evidence>
<dbReference type="InterPro" id="IPR020084">
    <property type="entry name" value="NUDIX_hydrolase_CS"/>
</dbReference>
<dbReference type="PROSITE" id="PS51462">
    <property type="entry name" value="NUDIX"/>
    <property type="match status" value="1"/>
</dbReference>
<dbReference type="Proteomes" id="UP000199306">
    <property type="component" value="Unassembled WGS sequence"/>
</dbReference>
<gene>
    <name evidence="3" type="ORF">SAMN04515674_10880</name>
</gene>
<dbReference type="OrthoDB" id="9786032at2"/>
<dbReference type="EMBL" id="FOXH01000008">
    <property type="protein sequence ID" value="SFP99327.1"/>
    <property type="molecule type" value="Genomic_DNA"/>
</dbReference>
<dbReference type="PANTHER" id="PTHR10885:SF0">
    <property type="entry name" value="ISOPENTENYL-DIPHOSPHATE DELTA-ISOMERASE"/>
    <property type="match status" value="1"/>
</dbReference>
<organism evidence="3 4">
    <name type="scientific">Pseudarcicella hirudinis</name>
    <dbReference type="NCBI Taxonomy" id="1079859"/>
    <lineage>
        <taxon>Bacteria</taxon>
        <taxon>Pseudomonadati</taxon>
        <taxon>Bacteroidota</taxon>
        <taxon>Cytophagia</taxon>
        <taxon>Cytophagales</taxon>
        <taxon>Flectobacillaceae</taxon>
        <taxon>Pseudarcicella</taxon>
    </lineage>
</organism>
<evidence type="ECO:0000259" key="2">
    <source>
        <dbReference type="PROSITE" id="PS51462"/>
    </source>
</evidence>
<proteinExistence type="predicted"/>
<feature type="domain" description="Nudix hydrolase" evidence="2">
    <location>
        <begin position="30"/>
        <end position="171"/>
    </location>
</feature>
<dbReference type="SUPFAM" id="SSF55811">
    <property type="entry name" value="Nudix"/>
    <property type="match status" value="1"/>
</dbReference>
<dbReference type="AlphaFoldDB" id="A0A1I5UWB7"/>
<protein>
    <submittedName>
        <fullName evidence="3">NUDIX domain-containing protein</fullName>
    </submittedName>
</protein>
<dbReference type="PROSITE" id="PS00893">
    <property type="entry name" value="NUDIX_BOX"/>
    <property type="match status" value="1"/>
</dbReference>